<dbReference type="SUPFAM" id="SSF54236">
    <property type="entry name" value="Ubiquitin-like"/>
    <property type="match status" value="1"/>
</dbReference>
<evidence type="ECO:0000313" key="3">
    <source>
        <dbReference type="EMBL" id="OQO13074.1"/>
    </source>
</evidence>
<feature type="compositionally biased region" description="Pro residues" evidence="1">
    <location>
        <begin position="347"/>
        <end position="363"/>
    </location>
</feature>
<dbReference type="Gene3D" id="3.10.20.90">
    <property type="entry name" value="Phosphatidylinositol 3-kinase Catalytic Subunit, Chain A, domain 1"/>
    <property type="match status" value="1"/>
</dbReference>
<feature type="compositionally biased region" description="Polar residues" evidence="1">
    <location>
        <begin position="313"/>
        <end position="324"/>
    </location>
</feature>
<keyword evidence="4" id="KW-1185">Reference proteome</keyword>
<dbReference type="PANTHER" id="PTHR46467">
    <property type="entry name" value="TETHER CONTAINING UBX DOMAIN FOR GLUT4"/>
    <property type="match status" value="1"/>
</dbReference>
<dbReference type="CDD" id="cd16105">
    <property type="entry name" value="Ubl_ASPSCR1_like"/>
    <property type="match status" value="1"/>
</dbReference>
<organism evidence="3 4">
    <name type="scientific">Cryoendolithus antarcticus</name>
    <dbReference type="NCBI Taxonomy" id="1507870"/>
    <lineage>
        <taxon>Eukaryota</taxon>
        <taxon>Fungi</taxon>
        <taxon>Dikarya</taxon>
        <taxon>Ascomycota</taxon>
        <taxon>Pezizomycotina</taxon>
        <taxon>Dothideomycetes</taxon>
        <taxon>Dothideomycetidae</taxon>
        <taxon>Cladosporiales</taxon>
        <taxon>Cladosporiaceae</taxon>
        <taxon>Cryoendolithus</taxon>
    </lineage>
</organism>
<dbReference type="OrthoDB" id="440781at2759"/>
<feature type="compositionally biased region" description="Basic and acidic residues" evidence="1">
    <location>
        <begin position="281"/>
        <end position="300"/>
    </location>
</feature>
<dbReference type="GO" id="GO:0005737">
    <property type="term" value="C:cytoplasm"/>
    <property type="evidence" value="ECO:0007669"/>
    <property type="project" value="TreeGrafter"/>
</dbReference>
<dbReference type="GO" id="GO:0012506">
    <property type="term" value="C:vesicle membrane"/>
    <property type="evidence" value="ECO:0007669"/>
    <property type="project" value="TreeGrafter"/>
</dbReference>
<dbReference type="InterPro" id="IPR029071">
    <property type="entry name" value="Ubiquitin-like_domsf"/>
</dbReference>
<dbReference type="Pfam" id="PF11470">
    <property type="entry name" value="TUG-UBL1"/>
    <property type="match status" value="1"/>
</dbReference>
<proteinExistence type="predicted"/>
<feature type="domain" description="TUG ubiquitin-like" evidence="2">
    <location>
        <begin position="78"/>
        <end position="141"/>
    </location>
</feature>
<dbReference type="Proteomes" id="UP000192596">
    <property type="component" value="Unassembled WGS sequence"/>
</dbReference>
<reference evidence="4" key="1">
    <citation type="submission" date="2017-03" db="EMBL/GenBank/DDBJ databases">
        <title>Genomes of endolithic fungi from Antarctica.</title>
        <authorList>
            <person name="Coleine C."/>
            <person name="Masonjones S."/>
            <person name="Stajich J.E."/>
        </authorList>
    </citation>
    <scope>NUCLEOTIDE SEQUENCE [LARGE SCALE GENOMIC DNA]</scope>
    <source>
        <strain evidence="4">CCFEE 5527</strain>
    </source>
</reference>
<dbReference type="STRING" id="1507870.A0A1V8TP32"/>
<evidence type="ECO:0000256" key="1">
    <source>
        <dbReference type="SAM" id="MobiDB-lite"/>
    </source>
</evidence>
<dbReference type="GO" id="GO:0005634">
    <property type="term" value="C:nucleus"/>
    <property type="evidence" value="ECO:0007669"/>
    <property type="project" value="TreeGrafter"/>
</dbReference>
<protein>
    <recommendedName>
        <fullName evidence="2">TUG ubiquitin-like domain-containing protein</fullName>
    </recommendedName>
</protein>
<gene>
    <name evidence="3" type="ORF">B0A48_02538</name>
</gene>
<dbReference type="EMBL" id="NAJO01000004">
    <property type="protein sequence ID" value="OQO13074.1"/>
    <property type="molecule type" value="Genomic_DNA"/>
</dbReference>
<name>A0A1V8TP32_9PEZI</name>
<feature type="compositionally biased region" description="Basic and acidic residues" evidence="1">
    <location>
        <begin position="553"/>
        <end position="574"/>
    </location>
</feature>
<evidence type="ECO:0000313" key="4">
    <source>
        <dbReference type="Proteomes" id="UP000192596"/>
    </source>
</evidence>
<dbReference type="PANTHER" id="PTHR46467:SF1">
    <property type="entry name" value="TETHER CONTAINING UBX DOMAIN FOR GLUT4"/>
    <property type="match status" value="1"/>
</dbReference>
<evidence type="ECO:0000259" key="2">
    <source>
        <dbReference type="Pfam" id="PF11470"/>
    </source>
</evidence>
<feature type="region of interest" description="Disordered" evidence="1">
    <location>
        <begin position="547"/>
        <end position="574"/>
    </location>
</feature>
<feature type="region of interest" description="Disordered" evidence="1">
    <location>
        <begin position="276"/>
        <end position="388"/>
    </location>
</feature>
<comment type="caution">
    <text evidence="3">The sequence shown here is derived from an EMBL/GenBank/DDBJ whole genome shotgun (WGS) entry which is preliminary data.</text>
</comment>
<accession>A0A1V8TP32</accession>
<dbReference type="InterPro" id="IPR021569">
    <property type="entry name" value="TUG-UBL1"/>
</dbReference>
<dbReference type="InParanoid" id="A0A1V8TP32"/>
<dbReference type="AlphaFoldDB" id="A0A1V8TP32"/>
<dbReference type="GO" id="GO:0006886">
    <property type="term" value="P:intracellular protein transport"/>
    <property type="evidence" value="ECO:0007669"/>
    <property type="project" value="TreeGrafter"/>
</dbReference>
<sequence>MTPRDLTGLALTRSERIIVVTLSYLFIAPGVYKNFRRLYTYLRRLSLEASRDKQRKRLQQRDQILKAESMASSIYIVDAAFKRTLIKVTPGKYLREVLDDVCKSKKLNPESYTLKTQAGKLLDLSQPFRLSGLSAGAKLQLVQASRSPSVVNVALSLPESEGGGRLSDKFPSTTSLWLVLRKFEEGVAGGGKKLNLTQRGKPSGDSGAGRLLYEAPYVNAMGRTLEGFGELQKTLAQLGLNGGSCMLRLGWKMSDVPIEIAMGEITEFFARQDGAEGEVNGEAKDVQKPEERIVRGEKELNGNVLQAPIVSEDSMQGVQPTPDTNGDLETASELPQASQPDLEQPSEEPPTNPAPSDPPPPSFQPADGLSVFLPPSSPTPAAALHNPDPSIYDPTIAHAKAHQAALERSSRNTRLLSDKELDALASEKAAKLSAVRSVTIRVRYPDQSMVETEFAVAATASEVYGKVRGTLQHSDAGFELRYLGDKGQALLPDAEQTTLVRGLGFRGKVLVLFAWKADVSAEIRTGPVLREDLRSRAQELKVDLPEAEAVAAESKDGEVKPEAPKKEKGKGMSEERMKKFLGFGKR</sequence>